<dbReference type="OrthoDB" id="660479at2"/>
<sequence>MKNLILITLLIISIGAIAQTSKKKKAYSNFKTFHIDLNNDDIVDTIILSSSLSDKTSFNRISISMSGAKKAIFKAKDQWADIQKELLTSNKNLVKSKNIFIQKTNLHTVLIMSAGTDGAGYSGEFSIINIENNNIKMVFDHGSDESIGAISVDVEMPTGLIDLENNGRLCFIYSQYGEVYKSVKGGMIGTYHPFYVFPVTDNCEYSESLSKAYNEKNYIYVDPHRHKQIEIFYPDNKKLKPRLWKQ</sequence>
<reference evidence="1 2" key="1">
    <citation type="submission" date="2018-04" db="EMBL/GenBank/DDBJ databases">
        <title>Genomic Encyclopedia of Archaeal and Bacterial Type Strains, Phase II (KMG-II): from individual species to whole genera.</title>
        <authorList>
            <person name="Goeker M."/>
        </authorList>
    </citation>
    <scope>NUCLEOTIDE SEQUENCE [LARGE SCALE GENOMIC DNA]</scope>
    <source>
        <strain evidence="1 2">DSM 26809</strain>
    </source>
</reference>
<dbReference type="AlphaFoldDB" id="A0A2T5J6J2"/>
<evidence type="ECO:0000313" key="2">
    <source>
        <dbReference type="Proteomes" id="UP000244168"/>
    </source>
</evidence>
<dbReference type="RefSeq" id="WP_107830595.1">
    <property type="nucleotide sequence ID" value="NZ_CP160205.1"/>
</dbReference>
<dbReference type="EMBL" id="QAOQ01000007">
    <property type="protein sequence ID" value="PTQ94160.1"/>
    <property type="molecule type" value="Genomic_DNA"/>
</dbReference>
<organism evidence="1 2">
    <name type="scientific">Mucilaginibacter yixingensis</name>
    <dbReference type="NCBI Taxonomy" id="1295612"/>
    <lineage>
        <taxon>Bacteria</taxon>
        <taxon>Pseudomonadati</taxon>
        <taxon>Bacteroidota</taxon>
        <taxon>Sphingobacteriia</taxon>
        <taxon>Sphingobacteriales</taxon>
        <taxon>Sphingobacteriaceae</taxon>
        <taxon>Mucilaginibacter</taxon>
    </lineage>
</organism>
<comment type="caution">
    <text evidence="1">The sequence shown here is derived from an EMBL/GenBank/DDBJ whole genome shotgun (WGS) entry which is preliminary data.</text>
</comment>
<accession>A0A2T5J6J2</accession>
<name>A0A2T5J6J2_9SPHI</name>
<evidence type="ECO:0000313" key="1">
    <source>
        <dbReference type="EMBL" id="PTQ94160.1"/>
    </source>
</evidence>
<dbReference type="Proteomes" id="UP000244168">
    <property type="component" value="Unassembled WGS sequence"/>
</dbReference>
<gene>
    <name evidence="1" type="ORF">C8P68_107226</name>
</gene>
<protein>
    <submittedName>
        <fullName evidence="1">Uncharacterized protein</fullName>
    </submittedName>
</protein>
<proteinExistence type="predicted"/>
<keyword evidence="2" id="KW-1185">Reference proteome</keyword>